<keyword evidence="6" id="KW-1185">Reference proteome</keyword>
<dbReference type="InterPro" id="IPR011057">
    <property type="entry name" value="Mss4-like_sf"/>
</dbReference>
<protein>
    <recommendedName>
        <fullName evidence="4">CENP-V/GFA domain-containing protein</fullName>
    </recommendedName>
</protein>
<reference evidence="5 6" key="1">
    <citation type="submission" date="2019-12" db="EMBL/GenBank/DDBJ databases">
        <title>Novel species isolated from a subtropical stream in China.</title>
        <authorList>
            <person name="Lu H."/>
        </authorList>
    </citation>
    <scope>NUCLEOTIDE SEQUENCE [LARGE SCALE GENOMIC DNA]</scope>
    <source>
        <strain evidence="5 6">CY42W</strain>
    </source>
</reference>
<evidence type="ECO:0000313" key="5">
    <source>
        <dbReference type="EMBL" id="MYN24816.1"/>
    </source>
</evidence>
<dbReference type="EMBL" id="WWCT01000001">
    <property type="protein sequence ID" value="MYN24816.1"/>
    <property type="molecule type" value="Genomic_DNA"/>
</dbReference>
<organism evidence="5 6">
    <name type="scientific">Duganella levis</name>
    <dbReference type="NCBI Taxonomy" id="2692169"/>
    <lineage>
        <taxon>Bacteria</taxon>
        <taxon>Pseudomonadati</taxon>
        <taxon>Pseudomonadota</taxon>
        <taxon>Betaproteobacteria</taxon>
        <taxon>Burkholderiales</taxon>
        <taxon>Oxalobacteraceae</taxon>
        <taxon>Telluria group</taxon>
        <taxon>Duganella</taxon>
    </lineage>
</organism>
<dbReference type="Gene3D" id="2.170.150.70">
    <property type="match status" value="1"/>
</dbReference>
<evidence type="ECO:0000256" key="1">
    <source>
        <dbReference type="ARBA" id="ARBA00005495"/>
    </source>
</evidence>
<proteinExistence type="inferred from homology"/>
<evidence type="ECO:0000256" key="3">
    <source>
        <dbReference type="ARBA" id="ARBA00022833"/>
    </source>
</evidence>
<evidence type="ECO:0000313" key="6">
    <source>
        <dbReference type="Proteomes" id="UP000642144"/>
    </source>
</evidence>
<dbReference type="SUPFAM" id="SSF51316">
    <property type="entry name" value="Mss4-like"/>
    <property type="match status" value="1"/>
</dbReference>
<comment type="similarity">
    <text evidence="1">Belongs to the Gfa family.</text>
</comment>
<dbReference type="Pfam" id="PF04828">
    <property type="entry name" value="GFA"/>
    <property type="match status" value="1"/>
</dbReference>
<evidence type="ECO:0000259" key="4">
    <source>
        <dbReference type="Pfam" id="PF04828"/>
    </source>
</evidence>
<name>A0ABW9VT64_9BURK</name>
<evidence type="ECO:0000256" key="2">
    <source>
        <dbReference type="ARBA" id="ARBA00022723"/>
    </source>
</evidence>
<sequence length="78" mass="8508">MLRSSAQVSRAFCAACGTALAYQNLNTAQEIDVTIASLDQPQTVAPADHTQTGHRLPWFSIHDSLRQYPHNRSAGVKS</sequence>
<keyword evidence="3" id="KW-0862">Zinc</keyword>
<dbReference type="Proteomes" id="UP000642144">
    <property type="component" value="Unassembled WGS sequence"/>
</dbReference>
<comment type="caution">
    <text evidence="5">The sequence shown here is derived from an EMBL/GenBank/DDBJ whole genome shotgun (WGS) entry which is preliminary data.</text>
</comment>
<accession>A0ABW9VT64</accession>
<keyword evidence="2" id="KW-0479">Metal-binding</keyword>
<gene>
    <name evidence="5" type="ORF">GTP69_00145</name>
</gene>
<dbReference type="InterPro" id="IPR006913">
    <property type="entry name" value="CENP-V/GFA"/>
</dbReference>
<feature type="domain" description="CENP-V/GFA" evidence="4">
    <location>
        <begin position="4"/>
        <end position="50"/>
    </location>
</feature>